<reference evidence="1" key="1">
    <citation type="submission" date="2020-05" db="EMBL/GenBank/DDBJ databases">
        <authorList>
            <person name="Chiriac C."/>
            <person name="Salcher M."/>
            <person name="Ghai R."/>
            <person name="Kavagutti S V."/>
        </authorList>
    </citation>
    <scope>NUCLEOTIDE SEQUENCE</scope>
</reference>
<proteinExistence type="predicted"/>
<dbReference type="InterPro" id="IPR015422">
    <property type="entry name" value="PyrdxlP-dep_Trfase_small"/>
</dbReference>
<organism evidence="1">
    <name type="scientific">freshwater metagenome</name>
    <dbReference type="NCBI Taxonomy" id="449393"/>
    <lineage>
        <taxon>unclassified sequences</taxon>
        <taxon>metagenomes</taxon>
        <taxon>ecological metagenomes</taxon>
    </lineage>
</organism>
<dbReference type="SUPFAM" id="SSF53383">
    <property type="entry name" value="PLP-dependent transferases"/>
    <property type="match status" value="1"/>
</dbReference>
<dbReference type="Gene3D" id="3.90.1150.10">
    <property type="entry name" value="Aspartate Aminotransferase, domain 1"/>
    <property type="match status" value="1"/>
</dbReference>
<name>A0A6J6KIN3_9ZZZZ</name>
<dbReference type="AlphaFoldDB" id="A0A6J6KIN3"/>
<gene>
    <name evidence="1" type="ORF">UFOPK2237_00428</name>
</gene>
<evidence type="ECO:0000313" key="1">
    <source>
        <dbReference type="EMBL" id="CAB4649670.1"/>
    </source>
</evidence>
<protein>
    <submittedName>
        <fullName evidence="1">Unannotated protein</fullName>
    </submittedName>
</protein>
<dbReference type="InterPro" id="IPR015424">
    <property type="entry name" value="PyrdxlP-dep_Trfase"/>
</dbReference>
<accession>A0A6J6KIN3</accession>
<sequence>MRATLGEVLTEQAFEHMIALATRYTDQVNAALDEYGVPWSISQLGARAEYRFTYPAPKTGTEAMHAGDDELDEFMHLFMSNRGVLMTPFHNMALMCPTTTQEQVDRHGSLFAQAMAELTKA</sequence>
<dbReference type="EMBL" id="CAEZWI010000034">
    <property type="protein sequence ID" value="CAB4649670.1"/>
    <property type="molecule type" value="Genomic_DNA"/>
</dbReference>